<evidence type="ECO:0000313" key="5">
    <source>
        <dbReference type="EnsemblMetazoa" id="XP_050519495.1"/>
    </source>
</evidence>
<dbReference type="Pfam" id="PF08212">
    <property type="entry name" value="Lipocalin_2"/>
    <property type="match status" value="1"/>
</dbReference>
<dbReference type="EnsemblMetazoa" id="XM_050663538.1">
    <property type="protein sequence ID" value="XP_050519495.1"/>
    <property type="gene ID" value="LOC126893398"/>
</dbReference>
<dbReference type="InterPro" id="IPR012674">
    <property type="entry name" value="Calycin"/>
</dbReference>
<sequence>MIRVYLLCCAVVLARAQIPSLGFCPDYLPMSEFDIESFLGKWYEAERYFQFTEVTSRCVVTDYAKGPSGKIYVSNEVTSRLTGIKRVIDGQLELSGRSGEGKFNIRYSTPLSSQAQLTVLDTDYDNYAVIWSCSGFGPIHTQSVWAMTRERLPSGPVLQKIYGVLDKYKISRNFFVKTDQEGCALAASDINAANGITVISTVAESSGIPQRKSPSSNKKKVTEKVPSVQAVKVSDNDVNDDPNVQAVKSIEIDLKAPEDILPEPFASNVNIPEVATAEEVLPEAFVPKDIIPDPVSADEILPEVFVPKAIIPEQVLPEVVIRESVGSQGILSESVVPKIPAAAQINSGVIKSIPFISEQINIVETPVANVANDAVQAIVKSIEAPIQQDVVKAEDQLKPLEVAEVIIQNSPVEPVDIKENLLKAQLVPVLQPVAIFASEDGQVPQAVEVIGESIAPVKMELDEKIVLLDSKTN</sequence>
<evidence type="ECO:0000259" key="4">
    <source>
        <dbReference type="Pfam" id="PF08212"/>
    </source>
</evidence>
<keyword evidence="3" id="KW-0732">Signal</keyword>
<organism evidence="5 6">
    <name type="scientific">Diabrotica virgifera virgifera</name>
    <name type="common">western corn rootworm</name>
    <dbReference type="NCBI Taxonomy" id="50390"/>
    <lineage>
        <taxon>Eukaryota</taxon>
        <taxon>Metazoa</taxon>
        <taxon>Ecdysozoa</taxon>
        <taxon>Arthropoda</taxon>
        <taxon>Hexapoda</taxon>
        <taxon>Insecta</taxon>
        <taxon>Pterygota</taxon>
        <taxon>Neoptera</taxon>
        <taxon>Endopterygota</taxon>
        <taxon>Coleoptera</taxon>
        <taxon>Polyphaga</taxon>
        <taxon>Cucujiformia</taxon>
        <taxon>Chrysomeloidea</taxon>
        <taxon>Chrysomelidae</taxon>
        <taxon>Galerucinae</taxon>
        <taxon>Diabroticina</taxon>
        <taxon>Diabroticites</taxon>
        <taxon>Diabrotica</taxon>
    </lineage>
</organism>
<name>A0ABM5LAM9_DIAVI</name>
<dbReference type="InterPro" id="IPR003057">
    <property type="entry name" value="Invtbrt_color"/>
</dbReference>
<feature type="compositionally biased region" description="Polar residues" evidence="2">
    <location>
        <begin position="207"/>
        <end position="216"/>
    </location>
</feature>
<dbReference type="Gene3D" id="2.40.128.20">
    <property type="match status" value="1"/>
</dbReference>
<keyword evidence="1" id="KW-1015">Disulfide bond</keyword>
<dbReference type="RefSeq" id="XP_050519495.1">
    <property type="nucleotide sequence ID" value="XM_050663538.1"/>
</dbReference>
<dbReference type="Proteomes" id="UP001652700">
    <property type="component" value="Unplaced"/>
</dbReference>
<dbReference type="PANTHER" id="PTHR10612">
    <property type="entry name" value="APOLIPOPROTEIN D"/>
    <property type="match status" value="1"/>
</dbReference>
<evidence type="ECO:0000256" key="2">
    <source>
        <dbReference type="SAM" id="MobiDB-lite"/>
    </source>
</evidence>
<evidence type="ECO:0000313" key="6">
    <source>
        <dbReference type="Proteomes" id="UP001652700"/>
    </source>
</evidence>
<dbReference type="GeneID" id="126893398"/>
<feature type="chain" id="PRO_5047474655" description="Lipocalin/cytosolic fatty-acid binding domain-containing protein" evidence="3">
    <location>
        <begin position="17"/>
        <end position="473"/>
    </location>
</feature>
<feature type="region of interest" description="Disordered" evidence="2">
    <location>
        <begin position="207"/>
        <end position="226"/>
    </location>
</feature>
<feature type="signal peptide" evidence="3">
    <location>
        <begin position="1"/>
        <end position="16"/>
    </location>
</feature>
<evidence type="ECO:0000256" key="1">
    <source>
        <dbReference type="ARBA" id="ARBA00023157"/>
    </source>
</evidence>
<evidence type="ECO:0000256" key="3">
    <source>
        <dbReference type="SAM" id="SignalP"/>
    </source>
</evidence>
<dbReference type="InterPro" id="IPR000566">
    <property type="entry name" value="Lipocln_cytosolic_FA-bd_dom"/>
</dbReference>
<reference evidence="5" key="1">
    <citation type="submission" date="2025-05" db="UniProtKB">
        <authorList>
            <consortium name="EnsemblMetazoa"/>
        </authorList>
    </citation>
    <scope>IDENTIFICATION</scope>
</reference>
<dbReference type="SUPFAM" id="SSF50814">
    <property type="entry name" value="Lipocalins"/>
    <property type="match status" value="1"/>
</dbReference>
<dbReference type="PANTHER" id="PTHR10612:SF34">
    <property type="entry name" value="APOLIPOPROTEIN D"/>
    <property type="match status" value="1"/>
</dbReference>
<proteinExistence type="predicted"/>
<accession>A0ABM5LAM9</accession>
<feature type="domain" description="Lipocalin/cytosolic fatty-acid binding" evidence="4">
    <location>
        <begin position="34"/>
        <end position="150"/>
    </location>
</feature>
<protein>
    <recommendedName>
        <fullName evidence="4">Lipocalin/cytosolic fatty-acid binding domain-containing protein</fullName>
    </recommendedName>
</protein>
<keyword evidence="6" id="KW-1185">Reference proteome</keyword>
<dbReference type="PRINTS" id="PR01273">
    <property type="entry name" value="INVTBRTCOLOR"/>
</dbReference>